<feature type="region of interest" description="Disordered" evidence="1">
    <location>
        <begin position="88"/>
        <end position="107"/>
    </location>
</feature>
<evidence type="ECO:0000256" key="1">
    <source>
        <dbReference type="SAM" id="MobiDB-lite"/>
    </source>
</evidence>
<dbReference type="EMBL" id="BOML01000081">
    <property type="protein sequence ID" value="GIE07430.1"/>
    <property type="molecule type" value="Genomic_DNA"/>
</dbReference>
<dbReference type="Proteomes" id="UP000637628">
    <property type="component" value="Unassembled WGS sequence"/>
</dbReference>
<feature type="compositionally biased region" description="Basic residues" evidence="1">
    <location>
        <begin position="98"/>
        <end position="107"/>
    </location>
</feature>
<name>A0ABQ3ZC98_9ACTN</name>
<protein>
    <recommendedName>
        <fullName evidence="4">Transposase</fullName>
    </recommendedName>
</protein>
<dbReference type="Pfam" id="PF13551">
    <property type="entry name" value="HTH_29"/>
    <property type="match status" value="1"/>
</dbReference>
<proteinExistence type="predicted"/>
<reference evidence="2 3" key="1">
    <citation type="submission" date="2021-01" db="EMBL/GenBank/DDBJ databases">
        <title>Whole genome shotgun sequence of Actinoplanes durhamensis NBRC 14914.</title>
        <authorList>
            <person name="Komaki H."/>
            <person name="Tamura T."/>
        </authorList>
    </citation>
    <scope>NUCLEOTIDE SEQUENCE [LARGE SCALE GENOMIC DNA]</scope>
    <source>
        <strain evidence="2 3">NBRC 14914</strain>
    </source>
</reference>
<organism evidence="2 3">
    <name type="scientific">Paractinoplanes durhamensis</name>
    <dbReference type="NCBI Taxonomy" id="113563"/>
    <lineage>
        <taxon>Bacteria</taxon>
        <taxon>Bacillati</taxon>
        <taxon>Actinomycetota</taxon>
        <taxon>Actinomycetes</taxon>
        <taxon>Micromonosporales</taxon>
        <taxon>Micromonosporaceae</taxon>
        <taxon>Paractinoplanes</taxon>
    </lineage>
</organism>
<keyword evidence="3" id="KW-1185">Reference proteome</keyword>
<evidence type="ECO:0000313" key="3">
    <source>
        <dbReference type="Proteomes" id="UP000637628"/>
    </source>
</evidence>
<sequence>MDSDQVSTQERNPDEVTASMRPAHVYASMSEQQHTELITALHGQWRTATRMVIVVLSAAGWTASEIADLLHYDPKTVRTWITRHRSEGITGLPDRPRSGRPRKGSQRLGKRIHTLLQTPRSWTTVRIWKVLGRPTYVARSGGFATRHPHPACRLALRGSARHLADLL</sequence>
<evidence type="ECO:0008006" key="4">
    <source>
        <dbReference type="Google" id="ProtNLM"/>
    </source>
</evidence>
<evidence type="ECO:0000313" key="2">
    <source>
        <dbReference type="EMBL" id="GIE07430.1"/>
    </source>
</evidence>
<accession>A0ABQ3ZC98</accession>
<comment type="caution">
    <text evidence="2">The sequence shown here is derived from an EMBL/GenBank/DDBJ whole genome shotgun (WGS) entry which is preliminary data.</text>
</comment>
<gene>
    <name evidence="2" type="ORF">Adu01nite_87800</name>
</gene>
<dbReference type="SUPFAM" id="SSF46689">
    <property type="entry name" value="Homeodomain-like"/>
    <property type="match status" value="1"/>
</dbReference>
<dbReference type="InterPro" id="IPR009057">
    <property type="entry name" value="Homeodomain-like_sf"/>
</dbReference>